<reference evidence="2 3" key="1">
    <citation type="submission" date="2024-09" db="EMBL/GenBank/DDBJ databases">
        <title>Paenibacillus zeirhizospherea sp. nov., isolated from surface of the maize (Zea mays) roots in a horticulture field, Hungary.</title>
        <authorList>
            <person name="Marton D."/>
            <person name="Farkas M."/>
            <person name="Bedics A."/>
            <person name="Toth E."/>
            <person name="Tancsics A."/>
            <person name="Boka K."/>
            <person name="Maroti G."/>
            <person name="Kriszt B."/>
            <person name="Cserhati M."/>
        </authorList>
    </citation>
    <scope>NUCLEOTIDE SEQUENCE [LARGE SCALE GENOMIC DNA]</scope>
    <source>
        <strain evidence="2 3">KCTC 33519</strain>
    </source>
</reference>
<accession>A0ABV5ATM3</accession>
<dbReference type="RefSeq" id="WP_375354268.1">
    <property type="nucleotide sequence ID" value="NZ_JBHHMI010000004.1"/>
</dbReference>
<keyword evidence="1" id="KW-0472">Membrane</keyword>
<comment type="caution">
    <text evidence="2">The sequence shown here is derived from an EMBL/GenBank/DDBJ whole genome shotgun (WGS) entry which is preliminary data.</text>
</comment>
<dbReference type="EMBL" id="JBHHMI010000004">
    <property type="protein sequence ID" value="MFB5266516.1"/>
    <property type="molecule type" value="Genomic_DNA"/>
</dbReference>
<keyword evidence="3" id="KW-1185">Reference proteome</keyword>
<gene>
    <name evidence="2" type="ORF">ACE41H_06930</name>
</gene>
<organism evidence="2 3">
    <name type="scientific">Paenibacillus enshidis</name>
    <dbReference type="NCBI Taxonomy" id="1458439"/>
    <lineage>
        <taxon>Bacteria</taxon>
        <taxon>Bacillati</taxon>
        <taxon>Bacillota</taxon>
        <taxon>Bacilli</taxon>
        <taxon>Bacillales</taxon>
        <taxon>Paenibacillaceae</taxon>
        <taxon>Paenibacillus</taxon>
    </lineage>
</organism>
<evidence type="ECO:0000256" key="1">
    <source>
        <dbReference type="SAM" id="Phobius"/>
    </source>
</evidence>
<dbReference type="Proteomes" id="UP001580346">
    <property type="component" value="Unassembled WGS sequence"/>
</dbReference>
<dbReference type="Pfam" id="PF13174">
    <property type="entry name" value="TPR_6"/>
    <property type="match status" value="1"/>
</dbReference>
<dbReference type="Gene3D" id="1.25.40.10">
    <property type="entry name" value="Tetratricopeptide repeat domain"/>
    <property type="match status" value="1"/>
</dbReference>
<keyword evidence="1" id="KW-1133">Transmembrane helix</keyword>
<dbReference type="InterPro" id="IPR019734">
    <property type="entry name" value="TPR_rpt"/>
</dbReference>
<dbReference type="SUPFAM" id="SSF48452">
    <property type="entry name" value="TPR-like"/>
    <property type="match status" value="1"/>
</dbReference>
<evidence type="ECO:0000313" key="3">
    <source>
        <dbReference type="Proteomes" id="UP001580346"/>
    </source>
</evidence>
<sequence length="224" mass="25901">MSKLILFSLLWWLVGNPFLALLIIIVVIYALDRKFVGIFPSLTRPWKRRRNESRLRQQIALNASDVSARFDLARSLLERKKYAEAIGLLQDIRSSYEQSADYWCAVGTAELMESDKEQGEVHLLRALDINPRVQYGEPYLRLAAAFKDTDHNKALAYLEQFQSIQSSSSEGYYLSGMLYRSLGMKSAAAEAFAQSLAVYRSLPKYRRRSERKWALRSWYRKLTG</sequence>
<keyword evidence="1" id="KW-0812">Transmembrane</keyword>
<name>A0ABV5ATM3_9BACL</name>
<evidence type="ECO:0000313" key="2">
    <source>
        <dbReference type="EMBL" id="MFB5266516.1"/>
    </source>
</evidence>
<proteinExistence type="predicted"/>
<dbReference type="InterPro" id="IPR011990">
    <property type="entry name" value="TPR-like_helical_dom_sf"/>
</dbReference>
<feature type="transmembrane region" description="Helical" evidence="1">
    <location>
        <begin position="6"/>
        <end position="31"/>
    </location>
</feature>
<dbReference type="SMART" id="SM00028">
    <property type="entry name" value="TPR"/>
    <property type="match status" value="3"/>
</dbReference>
<protein>
    <submittedName>
        <fullName evidence="2">Tetratricopeptide repeat protein</fullName>
    </submittedName>
</protein>